<organism evidence="1">
    <name type="scientific">Anguilla anguilla</name>
    <name type="common">European freshwater eel</name>
    <name type="synonym">Muraena anguilla</name>
    <dbReference type="NCBI Taxonomy" id="7936"/>
    <lineage>
        <taxon>Eukaryota</taxon>
        <taxon>Metazoa</taxon>
        <taxon>Chordata</taxon>
        <taxon>Craniata</taxon>
        <taxon>Vertebrata</taxon>
        <taxon>Euteleostomi</taxon>
        <taxon>Actinopterygii</taxon>
        <taxon>Neopterygii</taxon>
        <taxon>Teleostei</taxon>
        <taxon>Anguilliformes</taxon>
        <taxon>Anguillidae</taxon>
        <taxon>Anguilla</taxon>
    </lineage>
</organism>
<proteinExistence type="predicted"/>
<protein>
    <submittedName>
        <fullName evidence="1">Uncharacterized protein</fullName>
    </submittedName>
</protein>
<reference evidence="1" key="1">
    <citation type="submission" date="2014-11" db="EMBL/GenBank/DDBJ databases">
        <authorList>
            <person name="Amaro Gonzalez C."/>
        </authorList>
    </citation>
    <scope>NUCLEOTIDE SEQUENCE</scope>
</reference>
<reference evidence="1" key="2">
    <citation type="journal article" date="2015" name="Fish Shellfish Immunol.">
        <title>Early steps in the European eel (Anguilla anguilla)-Vibrio vulnificus interaction in the gills: Role of the RtxA13 toxin.</title>
        <authorList>
            <person name="Callol A."/>
            <person name="Pajuelo D."/>
            <person name="Ebbesson L."/>
            <person name="Teles M."/>
            <person name="MacKenzie S."/>
            <person name="Amaro C."/>
        </authorList>
    </citation>
    <scope>NUCLEOTIDE SEQUENCE</scope>
</reference>
<dbReference type="AlphaFoldDB" id="A0A0E9RDX9"/>
<accession>A0A0E9RDX9</accession>
<dbReference type="EMBL" id="GBXM01081877">
    <property type="protein sequence ID" value="JAH26700.1"/>
    <property type="molecule type" value="Transcribed_RNA"/>
</dbReference>
<sequence>MLLSKKGLKGVYCSLWWISTIVDDWKKKG</sequence>
<name>A0A0E9RDX9_ANGAN</name>
<evidence type="ECO:0000313" key="1">
    <source>
        <dbReference type="EMBL" id="JAH26700.1"/>
    </source>
</evidence>